<sequence length="215" mass="24100">MRRFRCPGRGLNGRFSVGSAHARGRWKIEPKGSSSRVPAFRADEPFLKVRKGLAPGCGETKGTRHMALYEHVFLVRQDVTAQQVEELTARFKGVIEANGGSVAKVEAWGVKTLTYRINKNRKAHFTLMNIDAPAAAVQEMERQMGIDEDVLRFLTIRVDALEEGPSAMLQKRDRDDRGERGERGFGGGGFGGRGDREDRPRRSREREEAPAEETF</sequence>
<dbReference type="Pfam" id="PF01250">
    <property type="entry name" value="Ribosomal_S6"/>
    <property type="match status" value="1"/>
</dbReference>
<feature type="compositionally biased region" description="Basic and acidic residues" evidence="7">
    <location>
        <begin position="193"/>
        <end position="209"/>
    </location>
</feature>
<dbReference type="GO" id="GO:0003735">
    <property type="term" value="F:structural constituent of ribosome"/>
    <property type="evidence" value="ECO:0007669"/>
    <property type="project" value="InterPro"/>
</dbReference>
<evidence type="ECO:0000256" key="4">
    <source>
        <dbReference type="ARBA" id="ARBA00035104"/>
    </source>
</evidence>
<dbReference type="InterPro" id="IPR000529">
    <property type="entry name" value="Ribosomal_bS6"/>
</dbReference>
<evidence type="ECO:0000256" key="5">
    <source>
        <dbReference type="ARBA" id="ARBA00035294"/>
    </source>
</evidence>
<organism evidence="8 9">
    <name type="scientific">Azorhizobium oxalatiphilum</name>
    <dbReference type="NCBI Taxonomy" id="980631"/>
    <lineage>
        <taxon>Bacteria</taxon>
        <taxon>Pseudomonadati</taxon>
        <taxon>Pseudomonadota</taxon>
        <taxon>Alphaproteobacteria</taxon>
        <taxon>Hyphomicrobiales</taxon>
        <taxon>Xanthobacteraceae</taxon>
        <taxon>Azorhizobium</taxon>
    </lineage>
</organism>
<dbReference type="GO" id="GO:0006412">
    <property type="term" value="P:translation"/>
    <property type="evidence" value="ECO:0007669"/>
    <property type="project" value="UniProtKB-UniRule"/>
</dbReference>
<evidence type="ECO:0000256" key="2">
    <source>
        <dbReference type="ARBA" id="ARBA00022980"/>
    </source>
</evidence>
<feature type="compositionally biased region" description="Basic and acidic residues" evidence="7">
    <location>
        <begin position="170"/>
        <end position="183"/>
    </location>
</feature>
<dbReference type="NCBIfam" id="TIGR00166">
    <property type="entry name" value="S6"/>
    <property type="match status" value="1"/>
</dbReference>
<comment type="caution">
    <text evidence="8">The sequence shown here is derived from an EMBL/GenBank/DDBJ whole genome shotgun (WGS) entry which is preliminary data.</text>
</comment>
<comment type="similarity">
    <text evidence="1 6">Belongs to the bacterial ribosomal protein bS6 family.</text>
</comment>
<evidence type="ECO:0000313" key="8">
    <source>
        <dbReference type="EMBL" id="GGF87164.1"/>
    </source>
</evidence>
<dbReference type="Gene3D" id="3.30.70.60">
    <property type="match status" value="1"/>
</dbReference>
<dbReference type="EMBL" id="BMCT01000012">
    <property type="protein sequence ID" value="GGF87164.1"/>
    <property type="molecule type" value="Genomic_DNA"/>
</dbReference>
<dbReference type="PANTHER" id="PTHR21011:SF1">
    <property type="entry name" value="SMALL RIBOSOMAL SUBUNIT PROTEIN BS6M"/>
    <property type="match status" value="1"/>
</dbReference>
<dbReference type="HAMAP" id="MF_00360">
    <property type="entry name" value="Ribosomal_bS6"/>
    <property type="match status" value="1"/>
</dbReference>
<accession>A0A917CHZ0</accession>
<protein>
    <recommendedName>
        <fullName evidence="5 6">Small ribosomal subunit protein bS6</fullName>
    </recommendedName>
</protein>
<dbReference type="InterPro" id="IPR035980">
    <property type="entry name" value="Ribosomal_bS6_sf"/>
</dbReference>
<keyword evidence="9" id="KW-1185">Reference proteome</keyword>
<feature type="region of interest" description="Disordered" evidence="7">
    <location>
        <begin position="167"/>
        <end position="215"/>
    </location>
</feature>
<gene>
    <name evidence="6" type="primary">rpsF</name>
    <name evidence="8" type="ORF">GCM10007301_53790</name>
</gene>
<dbReference type="PANTHER" id="PTHR21011">
    <property type="entry name" value="MITOCHONDRIAL 28S RIBOSOMAL PROTEIN S6"/>
    <property type="match status" value="1"/>
</dbReference>
<dbReference type="InterPro" id="IPR020814">
    <property type="entry name" value="Ribosomal_S6_plastid/chlpt"/>
</dbReference>
<dbReference type="GO" id="GO:0070181">
    <property type="term" value="F:small ribosomal subunit rRNA binding"/>
    <property type="evidence" value="ECO:0007669"/>
    <property type="project" value="TreeGrafter"/>
</dbReference>
<dbReference type="CDD" id="cd00473">
    <property type="entry name" value="bS6"/>
    <property type="match status" value="1"/>
</dbReference>
<evidence type="ECO:0000256" key="7">
    <source>
        <dbReference type="SAM" id="MobiDB-lite"/>
    </source>
</evidence>
<keyword evidence="6" id="KW-0694">RNA-binding</keyword>
<reference evidence="8" key="2">
    <citation type="submission" date="2020-09" db="EMBL/GenBank/DDBJ databases">
        <authorList>
            <person name="Sun Q."/>
            <person name="Sedlacek I."/>
        </authorList>
    </citation>
    <scope>NUCLEOTIDE SEQUENCE</scope>
    <source>
        <strain evidence="8">CCM 7897</strain>
    </source>
</reference>
<reference evidence="8" key="1">
    <citation type="journal article" date="2014" name="Int. J. Syst. Evol. Microbiol.">
        <title>Complete genome sequence of Corynebacterium casei LMG S-19264T (=DSM 44701T), isolated from a smear-ripened cheese.</title>
        <authorList>
            <consortium name="US DOE Joint Genome Institute (JGI-PGF)"/>
            <person name="Walter F."/>
            <person name="Albersmeier A."/>
            <person name="Kalinowski J."/>
            <person name="Ruckert C."/>
        </authorList>
    </citation>
    <scope>NUCLEOTIDE SEQUENCE</scope>
    <source>
        <strain evidence="8">CCM 7897</strain>
    </source>
</reference>
<evidence type="ECO:0000256" key="1">
    <source>
        <dbReference type="ARBA" id="ARBA00009512"/>
    </source>
</evidence>
<dbReference type="SUPFAM" id="SSF54995">
    <property type="entry name" value="Ribosomal protein S6"/>
    <property type="match status" value="1"/>
</dbReference>
<keyword evidence="2 6" id="KW-0689">Ribosomal protein</keyword>
<evidence type="ECO:0000256" key="3">
    <source>
        <dbReference type="ARBA" id="ARBA00023274"/>
    </source>
</evidence>
<dbReference type="AlphaFoldDB" id="A0A917CHZ0"/>
<proteinExistence type="inferred from homology"/>
<keyword evidence="6" id="KW-0699">rRNA-binding</keyword>
<comment type="function">
    <text evidence="4 6">Binds together with bS18 to 16S ribosomal RNA.</text>
</comment>
<keyword evidence="3 6" id="KW-0687">Ribonucleoprotein</keyword>
<dbReference type="GO" id="GO:0022627">
    <property type="term" value="C:cytosolic small ribosomal subunit"/>
    <property type="evidence" value="ECO:0007669"/>
    <property type="project" value="TreeGrafter"/>
</dbReference>
<dbReference type="Proteomes" id="UP000606044">
    <property type="component" value="Unassembled WGS sequence"/>
</dbReference>
<dbReference type="InterPro" id="IPR014717">
    <property type="entry name" value="Transl_elong_EF1B/ribsomal_bS6"/>
</dbReference>
<evidence type="ECO:0000313" key="9">
    <source>
        <dbReference type="Proteomes" id="UP000606044"/>
    </source>
</evidence>
<name>A0A917CHZ0_9HYPH</name>
<evidence type="ECO:0000256" key="6">
    <source>
        <dbReference type="HAMAP-Rule" id="MF_00360"/>
    </source>
</evidence>